<dbReference type="OrthoDB" id="5078910at2"/>
<gene>
    <name evidence="2" type="ORF">SAMN05216418_1989</name>
</gene>
<reference evidence="2 3" key="1">
    <citation type="submission" date="2016-09" db="EMBL/GenBank/DDBJ databases">
        <authorList>
            <person name="Capua I."/>
            <person name="De Benedictis P."/>
            <person name="Joannis T."/>
            <person name="Lombin L.H."/>
            <person name="Cattoli G."/>
        </authorList>
    </citation>
    <scope>NUCLEOTIDE SEQUENCE [LARGE SCALE GENOMIC DNA]</scope>
    <source>
        <strain evidence="2 3">NIO-1002</strain>
    </source>
</reference>
<dbReference type="RefSeq" id="WP_058232187.1">
    <property type="nucleotide sequence ID" value="NZ_FMYG01000004.1"/>
</dbReference>
<sequence>MSDPQNSAPAEEPADDAADLGDDPTVKPSQENDPDEGSKAPAKDDPNADHQATGIGVIGEE</sequence>
<name>A0A1G6KJ54_9MICO</name>
<accession>A0A1G6KJ54</accession>
<feature type="region of interest" description="Disordered" evidence="1">
    <location>
        <begin position="1"/>
        <end position="61"/>
    </location>
</feature>
<dbReference type="AlphaFoldDB" id="A0A1G6KJ54"/>
<feature type="compositionally biased region" description="Basic and acidic residues" evidence="1">
    <location>
        <begin position="36"/>
        <end position="48"/>
    </location>
</feature>
<evidence type="ECO:0000256" key="1">
    <source>
        <dbReference type="SAM" id="MobiDB-lite"/>
    </source>
</evidence>
<dbReference type="Proteomes" id="UP000183203">
    <property type="component" value="Unassembled WGS sequence"/>
</dbReference>
<evidence type="ECO:0000313" key="3">
    <source>
        <dbReference type="Proteomes" id="UP000183203"/>
    </source>
</evidence>
<dbReference type="EMBL" id="FMYG01000004">
    <property type="protein sequence ID" value="SDC30595.1"/>
    <property type="molecule type" value="Genomic_DNA"/>
</dbReference>
<organism evidence="2 3">
    <name type="scientific">Microbacterium enclense</name>
    <dbReference type="NCBI Taxonomy" id="993073"/>
    <lineage>
        <taxon>Bacteria</taxon>
        <taxon>Bacillati</taxon>
        <taxon>Actinomycetota</taxon>
        <taxon>Actinomycetes</taxon>
        <taxon>Micrococcales</taxon>
        <taxon>Microbacteriaceae</taxon>
        <taxon>Microbacterium</taxon>
    </lineage>
</organism>
<feature type="compositionally biased region" description="Acidic residues" evidence="1">
    <location>
        <begin position="12"/>
        <end position="22"/>
    </location>
</feature>
<proteinExistence type="predicted"/>
<evidence type="ECO:0000313" key="2">
    <source>
        <dbReference type="EMBL" id="SDC30595.1"/>
    </source>
</evidence>
<protein>
    <submittedName>
        <fullName evidence="2">Uncharacterized protein</fullName>
    </submittedName>
</protein>